<dbReference type="EMBL" id="UYRR01000316">
    <property type="protein sequence ID" value="VDK17757.1"/>
    <property type="molecule type" value="Genomic_DNA"/>
</dbReference>
<gene>
    <name evidence="9" type="ORF">ASIM_LOCUS483</name>
</gene>
<keyword evidence="4 8" id="KW-0808">Transferase</keyword>
<dbReference type="PANTHER" id="PTHR21645:SF22">
    <property type="entry name" value="GLYCOSYLTRANSFERASE FAMILY 92 PROTEIN"/>
    <property type="match status" value="1"/>
</dbReference>
<dbReference type="Proteomes" id="UP000267096">
    <property type="component" value="Unassembled WGS sequence"/>
</dbReference>
<keyword evidence="6" id="KW-1133">Transmembrane helix</keyword>
<evidence type="ECO:0000256" key="7">
    <source>
        <dbReference type="ARBA" id="ARBA00023136"/>
    </source>
</evidence>
<proteinExistence type="inferred from homology"/>
<evidence type="ECO:0000256" key="8">
    <source>
        <dbReference type="RuleBase" id="RU366017"/>
    </source>
</evidence>
<keyword evidence="7" id="KW-0472">Membrane</keyword>
<comment type="similarity">
    <text evidence="2 8">Belongs to the glycosyltransferase 92 family.</text>
</comment>
<dbReference type="GO" id="GO:0016020">
    <property type="term" value="C:membrane"/>
    <property type="evidence" value="ECO:0007669"/>
    <property type="project" value="UniProtKB-SubCell"/>
</dbReference>
<reference evidence="9 10" key="2">
    <citation type="submission" date="2018-11" db="EMBL/GenBank/DDBJ databases">
        <authorList>
            <consortium name="Pathogen Informatics"/>
        </authorList>
    </citation>
    <scope>NUCLEOTIDE SEQUENCE [LARGE SCALE GENOMIC DNA]</scope>
</reference>
<evidence type="ECO:0000313" key="10">
    <source>
        <dbReference type="Proteomes" id="UP000267096"/>
    </source>
</evidence>
<dbReference type="InterPro" id="IPR008166">
    <property type="entry name" value="Glyco_transf_92"/>
</dbReference>
<comment type="subcellular location">
    <subcellularLocation>
        <location evidence="1">Membrane</location>
        <topology evidence="1">Single-pass membrane protein</topology>
    </subcellularLocation>
</comment>
<protein>
    <recommendedName>
        <fullName evidence="8">Glycosyltransferase family 92 protein</fullName>
        <ecNumber evidence="8">2.4.1.-</ecNumber>
    </recommendedName>
</protein>
<evidence type="ECO:0000313" key="11">
    <source>
        <dbReference type="WBParaSite" id="ASIM_0000058101-mRNA-1"/>
    </source>
</evidence>
<dbReference type="InterPro" id="IPR052012">
    <property type="entry name" value="GTase_92"/>
</dbReference>
<accession>A0A0M3IZA0</accession>
<keyword evidence="5" id="KW-0812">Transmembrane</keyword>
<name>A0A0M3IZA0_ANISI</name>
<keyword evidence="3 8" id="KW-0328">Glycosyltransferase</keyword>
<dbReference type="AlphaFoldDB" id="A0A0M3IZA0"/>
<keyword evidence="10" id="KW-1185">Reference proteome</keyword>
<dbReference type="WBParaSite" id="ASIM_0000058101-mRNA-1">
    <property type="protein sequence ID" value="ASIM_0000058101-mRNA-1"/>
    <property type="gene ID" value="ASIM_0000058101"/>
</dbReference>
<evidence type="ECO:0000256" key="1">
    <source>
        <dbReference type="ARBA" id="ARBA00004167"/>
    </source>
</evidence>
<dbReference type="GO" id="GO:0016757">
    <property type="term" value="F:glycosyltransferase activity"/>
    <property type="evidence" value="ECO:0007669"/>
    <property type="project" value="UniProtKB-UniRule"/>
</dbReference>
<evidence type="ECO:0000256" key="6">
    <source>
        <dbReference type="ARBA" id="ARBA00022989"/>
    </source>
</evidence>
<evidence type="ECO:0000313" key="9">
    <source>
        <dbReference type="EMBL" id="VDK17757.1"/>
    </source>
</evidence>
<evidence type="ECO:0000256" key="2">
    <source>
        <dbReference type="ARBA" id="ARBA00007647"/>
    </source>
</evidence>
<dbReference type="Pfam" id="PF01697">
    <property type="entry name" value="Glyco_transf_92"/>
    <property type="match status" value="1"/>
</dbReference>
<sequence length="450" mass="52053">MQFIGDSRRTHSLYCISKDSNGETFIDRAHIERIHQGKRGVNDVCSWAGHIAECQVGDIYPAEIRVSTTTKLSESVRVFIEAPFRDGIERRHELVVCMAPMYTYTDWQIMLLGIENWLYLGATKIVIPIQSASTNTLTILKEYERAGIVILRHWPKWPILSDVNPNGLVLSRGIEESHVNCLFFVKPWADMVVFTDLDDMLIPINPMNVQPRANIQILQRIMREHPQAGSLLFEQADVQLKLPKEEDHSELRNFNFDFLRETKWKKNCALARMKTRVAVNASRVDSVNMHETGIHRFGYVQVRVPCHMAHFYHLRHSYRDVEHGARIDMNNLVDNLNRAFENRLQTVLAKIASEKLNKSSTESFADFDDCVIAINREHMRLRVSRCMTPHVCYSRLNRDMDCVASEGEFEFVHSDGDFVIVLTNARYTRAERNCIAPNSKFTKGDYFYLP</sequence>
<reference evidence="11" key="1">
    <citation type="submission" date="2017-02" db="UniProtKB">
        <authorList>
            <consortium name="WormBaseParasite"/>
        </authorList>
    </citation>
    <scope>IDENTIFICATION</scope>
</reference>
<evidence type="ECO:0000256" key="5">
    <source>
        <dbReference type="ARBA" id="ARBA00022692"/>
    </source>
</evidence>
<dbReference type="PANTHER" id="PTHR21645">
    <property type="entry name" value="GLYCOSYLTRANSFERASE FAMILY 92 PROTEIN"/>
    <property type="match status" value="1"/>
</dbReference>
<evidence type="ECO:0000256" key="3">
    <source>
        <dbReference type="ARBA" id="ARBA00022676"/>
    </source>
</evidence>
<dbReference type="OrthoDB" id="2526284at2759"/>
<evidence type="ECO:0000256" key="4">
    <source>
        <dbReference type="ARBA" id="ARBA00022679"/>
    </source>
</evidence>
<organism evidence="11">
    <name type="scientific">Anisakis simplex</name>
    <name type="common">Herring worm</name>
    <dbReference type="NCBI Taxonomy" id="6269"/>
    <lineage>
        <taxon>Eukaryota</taxon>
        <taxon>Metazoa</taxon>
        <taxon>Ecdysozoa</taxon>
        <taxon>Nematoda</taxon>
        <taxon>Chromadorea</taxon>
        <taxon>Rhabditida</taxon>
        <taxon>Spirurina</taxon>
        <taxon>Ascaridomorpha</taxon>
        <taxon>Ascaridoidea</taxon>
        <taxon>Anisakidae</taxon>
        <taxon>Anisakis</taxon>
        <taxon>Anisakis simplex complex</taxon>
    </lineage>
</organism>
<dbReference type="EC" id="2.4.1.-" evidence="8"/>